<evidence type="ECO:0000313" key="1">
    <source>
        <dbReference type="EMBL" id="TWU04008.1"/>
    </source>
</evidence>
<dbReference type="Proteomes" id="UP000316213">
    <property type="component" value="Unassembled WGS sequence"/>
</dbReference>
<dbReference type="OrthoDB" id="273981at2"/>
<dbReference type="AlphaFoldDB" id="A0A5C6AWK1"/>
<organism evidence="1 2">
    <name type="scientific">Neorhodopirellula pilleata</name>
    <dbReference type="NCBI Taxonomy" id="2714738"/>
    <lineage>
        <taxon>Bacteria</taxon>
        <taxon>Pseudomonadati</taxon>
        <taxon>Planctomycetota</taxon>
        <taxon>Planctomycetia</taxon>
        <taxon>Pirellulales</taxon>
        <taxon>Pirellulaceae</taxon>
        <taxon>Neorhodopirellula</taxon>
    </lineage>
</organism>
<gene>
    <name evidence="1" type="ORF">Pla100_09440</name>
</gene>
<reference evidence="1 2" key="1">
    <citation type="submission" date="2019-02" db="EMBL/GenBank/DDBJ databases">
        <title>Deep-cultivation of Planctomycetes and their phenomic and genomic characterization uncovers novel biology.</title>
        <authorList>
            <person name="Wiegand S."/>
            <person name="Jogler M."/>
            <person name="Boedeker C."/>
            <person name="Pinto D."/>
            <person name="Vollmers J."/>
            <person name="Rivas-Marin E."/>
            <person name="Kohn T."/>
            <person name="Peeters S.H."/>
            <person name="Heuer A."/>
            <person name="Rast P."/>
            <person name="Oberbeckmann S."/>
            <person name="Bunk B."/>
            <person name="Jeske O."/>
            <person name="Meyerdierks A."/>
            <person name="Storesund J.E."/>
            <person name="Kallscheuer N."/>
            <person name="Luecker S."/>
            <person name="Lage O.M."/>
            <person name="Pohl T."/>
            <person name="Merkel B.J."/>
            <person name="Hornburger P."/>
            <person name="Mueller R.-W."/>
            <person name="Bruemmer F."/>
            <person name="Labrenz M."/>
            <person name="Spormann A.M."/>
            <person name="Op Den Camp H."/>
            <person name="Overmann J."/>
            <person name="Amann R."/>
            <person name="Jetten M.S.M."/>
            <person name="Mascher T."/>
            <person name="Medema M.H."/>
            <person name="Devos D.P."/>
            <person name="Kaster A.-K."/>
            <person name="Ovreas L."/>
            <person name="Rohde M."/>
            <person name="Galperin M.Y."/>
            <person name="Jogler C."/>
        </authorList>
    </citation>
    <scope>NUCLEOTIDE SEQUENCE [LARGE SCALE GENOMIC DNA]</scope>
    <source>
        <strain evidence="1 2">Pla100</strain>
    </source>
</reference>
<protein>
    <submittedName>
        <fullName evidence="1">Uncharacterized protein</fullName>
    </submittedName>
</protein>
<dbReference type="EMBL" id="SJPM01000001">
    <property type="protein sequence ID" value="TWU04008.1"/>
    <property type="molecule type" value="Genomic_DNA"/>
</dbReference>
<dbReference type="RefSeq" id="WP_146576407.1">
    <property type="nucleotide sequence ID" value="NZ_SJPM01000001.1"/>
</dbReference>
<proteinExistence type="predicted"/>
<name>A0A5C6AWK1_9BACT</name>
<keyword evidence="2" id="KW-1185">Reference proteome</keyword>
<accession>A0A5C6AWK1</accession>
<sequence>MKTNPSEQPPQRESSVLWIGATDHPETLSVWKWCQDHVDMIAVRSSIQDAVHSPPRSAVDRVLILSTNRFDVATMPTAGNRITELRRQHSGASFLLIRGPLVAPTVALPPTDSFLSSEWIESISSDEALVYLESCRRRREQSFRTNHPPVFPVVIIASHYSIAEAYMDSICMFDTPQPRWTTWQRKLSPQTSRGEATILWDDSVATPATGDQWRRRLGASGHLRHLWATGIATSAQRRVAKENGIDEIIEKPGRLECLIEALESPR</sequence>
<comment type="caution">
    <text evidence="1">The sequence shown here is derived from an EMBL/GenBank/DDBJ whole genome shotgun (WGS) entry which is preliminary data.</text>
</comment>
<evidence type="ECO:0000313" key="2">
    <source>
        <dbReference type="Proteomes" id="UP000316213"/>
    </source>
</evidence>